<dbReference type="GO" id="GO:0009051">
    <property type="term" value="P:pentose-phosphate shunt, oxidative branch"/>
    <property type="evidence" value="ECO:0007669"/>
    <property type="project" value="TreeGrafter"/>
</dbReference>
<dbReference type="NCBIfam" id="TIGR00871">
    <property type="entry name" value="zwf"/>
    <property type="match status" value="1"/>
</dbReference>
<evidence type="ECO:0000256" key="3">
    <source>
        <dbReference type="ARBA" id="ARBA00022526"/>
    </source>
</evidence>
<feature type="binding site" evidence="7">
    <location>
        <begin position="92"/>
        <end position="93"/>
    </location>
    <ligand>
        <name>NADP(+)</name>
        <dbReference type="ChEBI" id="CHEBI:58349"/>
    </ligand>
</feature>
<dbReference type="PRINTS" id="PR00079">
    <property type="entry name" value="G6PDHDRGNASE"/>
</dbReference>
<feature type="domain" description="Glucose-6-phosphate dehydrogenase C-terminal" evidence="9">
    <location>
        <begin position="201"/>
        <end position="486"/>
    </location>
</feature>
<evidence type="ECO:0000259" key="8">
    <source>
        <dbReference type="Pfam" id="PF00479"/>
    </source>
</evidence>
<feature type="binding site" evidence="7">
    <location>
        <position position="159"/>
    </location>
    <ligand>
        <name>NADP(+)</name>
        <dbReference type="ChEBI" id="CHEBI:58349"/>
    </ligand>
</feature>
<dbReference type="PIRSF" id="PIRSF000110">
    <property type="entry name" value="G6PD"/>
    <property type="match status" value="1"/>
</dbReference>
<evidence type="ECO:0000256" key="6">
    <source>
        <dbReference type="ARBA" id="ARBA00023277"/>
    </source>
</evidence>
<dbReference type="InterPro" id="IPR022674">
    <property type="entry name" value="G6P_DH_NAD-bd"/>
</dbReference>
<dbReference type="GO" id="GO:0006006">
    <property type="term" value="P:glucose metabolic process"/>
    <property type="evidence" value="ECO:0007669"/>
    <property type="project" value="UniProtKB-KW"/>
</dbReference>
<dbReference type="InterPro" id="IPR019796">
    <property type="entry name" value="G6P_DH_AS"/>
</dbReference>
<comment type="pathway">
    <text evidence="1 7">Carbohydrate degradation; pentose phosphate pathway; D-ribulose 5-phosphate from D-glucose 6-phosphate (oxidative stage): step 1/3.</text>
</comment>
<keyword evidence="3 7" id="KW-0313">Glucose metabolism</keyword>
<evidence type="ECO:0000256" key="1">
    <source>
        <dbReference type="ARBA" id="ARBA00004937"/>
    </source>
</evidence>
<reference evidence="10 11" key="1">
    <citation type="journal article" date="2016" name="Nat. Commun.">
        <title>Thousands of microbial genomes shed light on interconnected biogeochemical processes in an aquifer system.</title>
        <authorList>
            <person name="Anantharaman K."/>
            <person name="Brown C.T."/>
            <person name="Hug L.A."/>
            <person name="Sharon I."/>
            <person name="Castelle C.J."/>
            <person name="Probst A.J."/>
            <person name="Thomas B.C."/>
            <person name="Singh A."/>
            <person name="Wilkins M.J."/>
            <person name="Karaoz U."/>
            <person name="Brodie E.L."/>
            <person name="Williams K.H."/>
            <person name="Hubbard S.S."/>
            <person name="Banfield J.F."/>
        </authorList>
    </citation>
    <scope>NUCLEOTIDE SEQUENCE [LARGE SCALE GENOMIC DNA]</scope>
</reference>
<dbReference type="InterPro" id="IPR036291">
    <property type="entry name" value="NAD(P)-bd_dom_sf"/>
</dbReference>
<dbReference type="GO" id="GO:0005829">
    <property type="term" value="C:cytosol"/>
    <property type="evidence" value="ECO:0007669"/>
    <property type="project" value="TreeGrafter"/>
</dbReference>
<name>A0A1F5H364_9BACT</name>
<dbReference type="Pfam" id="PF00479">
    <property type="entry name" value="G6PD_N"/>
    <property type="match status" value="1"/>
</dbReference>
<evidence type="ECO:0000259" key="9">
    <source>
        <dbReference type="Pfam" id="PF02781"/>
    </source>
</evidence>
<organism evidence="10 11">
    <name type="scientific">Candidatus Curtissbacteria bacterium RIFCSPLOWO2_01_FULL_42_50</name>
    <dbReference type="NCBI Taxonomy" id="1797730"/>
    <lineage>
        <taxon>Bacteria</taxon>
        <taxon>Candidatus Curtissiibacteriota</taxon>
    </lineage>
</organism>
<keyword evidence="5 7" id="KW-0560">Oxidoreductase</keyword>
<dbReference type="HAMAP" id="MF_00966">
    <property type="entry name" value="G6PD"/>
    <property type="match status" value="1"/>
</dbReference>
<evidence type="ECO:0000313" key="11">
    <source>
        <dbReference type="Proteomes" id="UP000177039"/>
    </source>
</evidence>
<feature type="binding site" evidence="7">
    <location>
        <position position="193"/>
    </location>
    <ligand>
        <name>substrate</name>
    </ligand>
</feature>
<dbReference type="InterPro" id="IPR022675">
    <property type="entry name" value="G6P_DH_C"/>
</dbReference>
<dbReference type="UniPathway" id="UPA00115">
    <property type="reaction ID" value="UER00408"/>
</dbReference>
<dbReference type="Proteomes" id="UP000177039">
    <property type="component" value="Unassembled WGS sequence"/>
</dbReference>
<dbReference type="SUPFAM" id="SSF51735">
    <property type="entry name" value="NAD(P)-binding Rossmann-fold domains"/>
    <property type="match status" value="1"/>
</dbReference>
<dbReference type="AlphaFoldDB" id="A0A1F5H364"/>
<gene>
    <name evidence="7" type="primary">zwf</name>
    <name evidence="10" type="ORF">A3B54_00305</name>
</gene>
<evidence type="ECO:0000256" key="4">
    <source>
        <dbReference type="ARBA" id="ARBA00022857"/>
    </source>
</evidence>
<comment type="caution">
    <text evidence="7">Lacks conserved residue(s) required for the propagation of feature annotation.</text>
</comment>
<comment type="catalytic activity">
    <reaction evidence="7">
        <text>D-glucose 6-phosphate + NADP(+) = 6-phospho-D-glucono-1,5-lactone + NADPH + H(+)</text>
        <dbReference type="Rhea" id="RHEA:15841"/>
        <dbReference type="ChEBI" id="CHEBI:15378"/>
        <dbReference type="ChEBI" id="CHEBI:57783"/>
        <dbReference type="ChEBI" id="CHEBI:57955"/>
        <dbReference type="ChEBI" id="CHEBI:58349"/>
        <dbReference type="ChEBI" id="CHEBI:61548"/>
        <dbReference type="EC" id="1.1.1.49"/>
    </reaction>
</comment>
<dbReference type="GO" id="GO:0050661">
    <property type="term" value="F:NADP binding"/>
    <property type="evidence" value="ECO:0007669"/>
    <property type="project" value="UniProtKB-UniRule"/>
</dbReference>
<proteinExistence type="inferred from homology"/>
<dbReference type="Pfam" id="PF02781">
    <property type="entry name" value="G6PD_C"/>
    <property type="match status" value="1"/>
</dbReference>
<dbReference type="PROSITE" id="PS00069">
    <property type="entry name" value="G6P_DEHYDROGENASE"/>
    <property type="match status" value="1"/>
</dbReference>
<feature type="binding site" evidence="7">
    <location>
        <position position="55"/>
    </location>
    <ligand>
        <name>NADP(+)</name>
        <dbReference type="ChEBI" id="CHEBI:58349"/>
    </ligand>
</feature>
<protein>
    <recommendedName>
        <fullName evidence="7">Glucose-6-phosphate 1-dehydrogenase</fullName>
        <shortName evidence="7">G6PD</shortName>
        <ecNumber evidence="7">1.1.1.49</ecNumber>
    </recommendedName>
</protein>
<evidence type="ECO:0000313" key="10">
    <source>
        <dbReference type="EMBL" id="OGD98528.1"/>
    </source>
</evidence>
<feature type="active site" description="Proton acceptor" evidence="7">
    <location>
        <position position="251"/>
    </location>
</feature>
<dbReference type="Gene3D" id="3.30.360.10">
    <property type="entry name" value="Dihydrodipicolinate Reductase, domain 2"/>
    <property type="match status" value="1"/>
</dbReference>
<feature type="domain" description="Glucose-6-phosphate dehydrogenase NAD-binding" evidence="8">
    <location>
        <begin position="18"/>
        <end position="198"/>
    </location>
</feature>
<dbReference type="PANTHER" id="PTHR23429">
    <property type="entry name" value="GLUCOSE-6-PHOSPHATE 1-DEHYDROGENASE G6PD"/>
    <property type="match status" value="1"/>
</dbReference>
<feature type="binding site" evidence="7">
    <location>
        <position position="341"/>
    </location>
    <ligand>
        <name>substrate</name>
    </ligand>
</feature>
<feature type="binding site" evidence="7">
    <location>
        <position position="189"/>
    </location>
    <ligand>
        <name>substrate</name>
    </ligand>
</feature>
<dbReference type="EC" id="1.1.1.49" evidence="7"/>
<feature type="binding site" evidence="7">
    <location>
        <position position="346"/>
    </location>
    <ligand>
        <name>substrate</name>
    </ligand>
</feature>
<sequence>MSLPQDIKRIKYLPTAFVIFGATGDLAQNRIFPALFKLYKSGLLPDQFKVISCARTKHTSQEFREIAERSISEKDKEKFPAFYQKIEYLPLDVAQDLNLPALAQKIDSFEKGINTCPQRIFYMAISPAILEDAVGNLAKNNLHVGCKIHNNKPRIIIEKPFGQDLKSAKSLNNQLAQFFSEEQIYRIDHYLGKETIQNIFAFRFANDIFESLWNNKYIDHLQITTAEYVGVEKRGEFYDKTGALRDITQNHLLQLLTLVTMDEPQRFEPKSIEDKKLEVISSIKKLTAHEVATSTVRGQYEGYLREEKINPASQIETYALIKLAISLKRWQGVPFYLRTGKKLTGKVTSIIVQFKPKTHQFFKNFWQKPLPNHITIQIQPNEGIGIRLVSKKPGLTTQLEPVDMEFCYKTSFDVPQPEAYERLLLDVISEDQSLFLSQKIIEESWKVIDPIRQVWSSGNPPLSIYKPGSWGPAQADKLIEADGRQWLAPILTICKI</sequence>
<dbReference type="EMBL" id="MFBT01000035">
    <property type="protein sequence ID" value="OGD98528.1"/>
    <property type="molecule type" value="Genomic_DNA"/>
</dbReference>
<accession>A0A1F5H364</accession>
<dbReference type="PANTHER" id="PTHR23429:SF0">
    <property type="entry name" value="GLUCOSE-6-PHOSPHATE 1-DEHYDROGENASE"/>
    <property type="match status" value="1"/>
</dbReference>
<keyword evidence="6 7" id="KW-0119">Carbohydrate metabolism</keyword>
<evidence type="ECO:0000256" key="5">
    <source>
        <dbReference type="ARBA" id="ARBA00023002"/>
    </source>
</evidence>
<dbReference type="InterPro" id="IPR001282">
    <property type="entry name" value="G6P_DH"/>
</dbReference>
<evidence type="ECO:0000256" key="2">
    <source>
        <dbReference type="ARBA" id="ARBA00009975"/>
    </source>
</evidence>
<dbReference type="GO" id="GO:0004345">
    <property type="term" value="F:glucose-6-phosphate dehydrogenase activity"/>
    <property type="evidence" value="ECO:0007669"/>
    <property type="project" value="UniProtKB-UniRule"/>
</dbReference>
<comment type="similarity">
    <text evidence="2 7">Belongs to the glucose-6-phosphate dehydrogenase family.</text>
</comment>
<feature type="binding site" evidence="7">
    <location>
        <position position="246"/>
    </location>
    <ligand>
        <name>substrate</name>
    </ligand>
</feature>
<comment type="caution">
    <text evidence="10">The sequence shown here is derived from an EMBL/GenBank/DDBJ whole genome shotgun (WGS) entry which is preliminary data.</text>
</comment>
<dbReference type="SUPFAM" id="SSF55347">
    <property type="entry name" value="Glyceraldehyde-3-phosphate dehydrogenase-like, C-terminal domain"/>
    <property type="match status" value="1"/>
</dbReference>
<dbReference type="Gene3D" id="3.40.50.720">
    <property type="entry name" value="NAD(P)-binding Rossmann-like Domain"/>
    <property type="match status" value="1"/>
</dbReference>
<keyword evidence="4 7" id="KW-0521">NADP</keyword>
<comment type="function">
    <text evidence="7">Catalyzes the oxidation of glucose 6-phosphate to 6-phosphogluconolactone.</text>
</comment>
<evidence type="ECO:0000256" key="7">
    <source>
        <dbReference type="HAMAP-Rule" id="MF_00966"/>
    </source>
</evidence>
<feature type="binding site" evidence="7">
    <location>
        <position position="227"/>
    </location>
    <ligand>
        <name>substrate</name>
    </ligand>
</feature>